<evidence type="ECO:0000256" key="4">
    <source>
        <dbReference type="PROSITE-ProRule" id="PRU00452"/>
    </source>
</evidence>
<evidence type="ECO:0000259" key="6">
    <source>
        <dbReference type="PROSITE" id="PS51044"/>
    </source>
</evidence>
<dbReference type="PROSITE" id="PS01359">
    <property type="entry name" value="ZF_PHD_1"/>
    <property type="match status" value="1"/>
</dbReference>
<dbReference type="OrthoDB" id="28127at2759"/>
<evidence type="ECO:0000256" key="2">
    <source>
        <dbReference type="ARBA" id="ARBA00022771"/>
    </source>
</evidence>
<dbReference type="InterPro" id="IPR004181">
    <property type="entry name" value="Znf_MIZ"/>
</dbReference>
<dbReference type="GO" id="GO:0016874">
    <property type="term" value="F:ligase activity"/>
    <property type="evidence" value="ECO:0007669"/>
    <property type="project" value="UniProtKB-KW"/>
</dbReference>
<feature type="compositionally biased region" description="Basic and acidic residues" evidence="5">
    <location>
        <begin position="634"/>
        <end position="643"/>
    </location>
</feature>
<keyword evidence="7" id="KW-0436">Ligase</keyword>
<dbReference type="EMBL" id="PKPP01001492">
    <property type="protein sequence ID" value="PWA82242.1"/>
    <property type="molecule type" value="Genomic_DNA"/>
</dbReference>
<keyword evidence="2 4" id="KW-0863">Zinc-finger</keyword>
<dbReference type="GO" id="GO:0061665">
    <property type="term" value="F:SUMO ligase activity"/>
    <property type="evidence" value="ECO:0007669"/>
    <property type="project" value="TreeGrafter"/>
</dbReference>
<dbReference type="Pfam" id="PF02891">
    <property type="entry name" value="zf-MIZ"/>
    <property type="match status" value="1"/>
</dbReference>
<dbReference type="Gene3D" id="3.30.40.10">
    <property type="entry name" value="Zinc/RING finger domain, C3HC4 (zinc finger)"/>
    <property type="match status" value="2"/>
</dbReference>
<dbReference type="AlphaFoldDB" id="A0A2U1P926"/>
<dbReference type="PROSITE" id="PS51044">
    <property type="entry name" value="ZF_SP_RING"/>
    <property type="match status" value="1"/>
</dbReference>
<evidence type="ECO:0000313" key="8">
    <source>
        <dbReference type="Proteomes" id="UP000245207"/>
    </source>
</evidence>
<dbReference type="STRING" id="35608.A0A2U1P926"/>
<comment type="caution">
    <text evidence="7">The sequence shown here is derived from an EMBL/GenBank/DDBJ whole genome shotgun (WGS) entry which is preliminary data.</text>
</comment>
<keyword evidence="3" id="KW-0862">Zinc</keyword>
<dbReference type="InterPro" id="IPR011011">
    <property type="entry name" value="Znf_FYVE_PHD"/>
</dbReference>
<sequence length="673" mass="72986">MQDSGATDLASKSQGVADGNTMLKEEFEDIRLAEKVRCPCGSSLQVDSMIKCEDPRCNVWQHIACIIIPEKPMEGILPAPPQIFYCELCRLSRADPFWVTIAHPGPPVKLIMANPPTDGTNPMLSLEKKIHLTRADREMLVKPDYDLQAWCMLLNDKILNGIPKESDGEPFEDALARVRRCVGGGAATENADSDSDLEVVAENISVNLRCPMSGSRMKIAGRFKPCAHMGCFDLEWQCPICLKNYALENIIIDPYFTPITSKMRDCGEDVTEIEVKPDGSWRAKPDGDRKSLGDLGQWHLPDGTLCVPMEVESRPKPEALKQVKQEGTSEGHAMGLKLGMKKNKDGFWEVRKPDNLNSLSSGSKLPENFMNNGHKAIPMSSSATGSGRDGEDTSVNQEGGGHFDYSTPNGAELDSLSLNHGFIDQNLMGSAGDAGVIVLSDSDDEVENLISSGHIYKNNNPETEGVSFSSIPLGFPDPQPEDPSLVAGGSSCLGLFNTNEEDFGVPFWSLPSNNHGGPSFQLFGSDVDPTDALVDMHHGQLSCSTSMGGGYSLAAETSMASASLVPDLLHQSMNTDINNGFVDNPLAFGGDDPSLQIFLPTRASETTEPVNLADQPSTSNGFRASLLLGMSNGRSDKTSRERSNSPFSTSRHHKRSVRPKLYLSIDSDSGDER</sequence>
<dbReference type="InterPro" id="IPR013083">
    <property type="entry name" value="Znf_RING/FYVE/PHD"/>
</dbReference>
<dbReference type="PANTHER" id="PTHR10782:SF102">
    <property type="entry name" value="E3 SUMO-PROTEIN LIGASE SIZ1"/>
    <property type="match status" value="1"/>
</dbReference>
<dbReference type="GO" id="GO:0016925">
    <property type="term" value="P:protein sumoylation"/>
    <property type="evidence" value="ECO:0007669"/>
    <property type="project" value="TreeGrafter"/>
</dbReference>
<evidence type="ECO:0000313" key="7">
    <source>
        <dbReference type="EMBL" id="PWA82242.1"/>
    </source>
</evidence>
<dbReference type="GO" id="GO:0000785">
    <property type="term" value="C:chromatin"/>
    <property type="evidence" value="ECO:0007669"/>
    <property type="project" value="TreeGrafter"/>
</dbReference>
<gene>
    <name evidence="7" type="ORF">CTI12_AA179240</name>
</gene>
<dbReference type="Proteomes" id="UP000245207">
    <property type="component" value="Unassembled WGS sequence"/>
</dbReference>
<dbReference type="CDD" id="cd15570">
    <property type="entry name" value="PHD_Bye1p_SIZ1_like"/>
    <property type="match status" value="1"/>
</dbReference>
<feature type="region of interest" description="Disordered" evidence="5">
    <location>
        <begin position="630"/>
        <end position="673"/>
    </location>
</feature>
<reference evidence="7 8" key="1">
    <citation type="journal article" date="2018" name="Mol. Plant">
        <title>The genome of Artemisia annua provides insight into the evolution of Asteraceae family and artemisinin biosynthesis.</title>
        <authorList>
            <person name="Shen Q."/>
            <person name="Zhang L."/>
            <person name="Liao Z."/>
            <person name="Wang S."/>
            <person name="Yan T."/>
            <person name="Shi P."/>
            <person name="Liu M."/>
            <person name="Fu X."/>
            <person name="Pan Q."/>
            <person name="Wang Y."/>
            <person name="Lv Z."/>
            <person name="Lu X."/>
            <person name="Zhang F."/>
            <person name="Jiang W."/>
            <person name="Ma Y."/>
            <person name="Chen M."/>
            <person name="Hao X."/>
            <person name="Li L."/>
            <person name="Tang Y."/>
            <person name="Lv G."/>
            <person name="Zhou Y."/>
            <person name="Sun X."/>
            <person name="Brodelius P.E."/>
            <person name="Rose J.K.C."/>
            <person name="Tang K."/>
        </authorList>
    </citation>
    <scope>NUCLEOTIDE SEQUENCE [LARGE SCALE GENOMIC DNA]</scope>
    <source>
        <strain evidence="8">cv. Huhao1</strain>
        <tissue evidence="7">Leaf</tissue>
    </source>
</reference>
<name>A0A2U1P926_ARTAN</name>
<proteinExistence type="predicted"/>
<keyword evidence="8" id="KW-1185">Reference proteome</keyword>
<dbReference type="GO" id="GO:0008270">
    <property type="term" value="F:zinc ion binding"/>
    <property type="evidence" value="ECO:0007669"/>
    <property type="project" value="UniProtKB-KW"/>
</dbReference>
<feature type="region of interest" description="Disordered" evidence="5">
    <location>
        <begin position="355"/>
        <end position="404"/>
    </location>
</feature>
<evidence type="ECO:0000256" key="5">
    <source>
        <dbReference type="SAM" id="MobiDB-lite"/>
    </source>
</evidence>
<dbReference type="SMART" id="SM00249">
    <property type="entry name" value="PHD"/>
    <property type="match status" value="1"/>
</dbReference>
<evidence type="ECO:0000256" key="3">
    <source>
        <dbReference type="ARBA" id="ARBA00022833"/>
    </source>
</evidence>
<dbReference type="InterPro" id="IPR001965">
    <property type="entry name" value="Znf_PHD"/>
</dbReference>
<dbReference type="InterPro" id="IPR019786">
    <property type="entry name" value="Zinc_finger_PHD-type_CS"/>
</dbReference>
<dbReference type="SUPFAM" id="SSF57903">
    <property type="entry name" value="FYVE/PHD zinc finger"/>
    <property type="match status" value="1"/>
</dbReference>
<accession>A0A2U1P926</accession>
<keyword evidence="1" id="KW-0479">Metal-binding</keyword>
<feature type="domain" description="SP-RING-type" evidence="6">
    <location>
        <begin position="193"/>
        <end position="265"/>
    </location>
</feature>
<dbReference type="PANTHER" id="PTHR10782">
    <property type="entry name" value="ZINC FINGER MIZ DOMAIN-CONTAINING PROTEIN"/>
    <property type="match status" value="1"/>
</dbReference>
<protein>
    <submittedName>
        <fullName evidence="7">E3 SUMO-protein ligase SIZ1</fullName>
    </submittedName>
</protein>
<organism evidence="7 8">
    <name type="scientific">Artemisia annua</name>
    <name type="common">Sweet wormwood</name>
    <dbReference type="NCBI Taxonomy" id="35608"/>
    <lineage>
        <taxon>Eukaryota</taxon>
        <taxon>Viridiplantae</taxon>
        <taxon>Streptophyta</taxon>
        <taxon>Embryophyta</taxon>
        <taxon>Tracheophyta</taxon>
        <taxon>Spermatophyta</taxon>
        <taxon>Magnoliopsida</taxon>
        <taxon>eudicotyledons</taxon>
        <taxon>Gunneridae</taxon>
        <taxon>Pentapetalae</taxon>
        <taxon>asterids</taxon>
        <taxon>campanulids</taxon>
        <taxon>Asterales</taxon>
        <taxon>Asteraceae</taxon>
        <taxon>Asteroideae</taxon>
        <taxon>Anthemideae</taxon>
        <taxon>Artemisiinae</taxon>
        <taxon>Artemisia</taxon>
    </lineage>
</organism>
<evidence type="ECO:0000256" key="1">
    <source>
        <dbReference type="ARBA" id="ARBA00022723"/>
    </source>
</evidence>